<organism evidence="1">
    <name type="scientific">marine sediment metagenome</name>
    <dbReference type="NCBI Taxonomy" id="412755"/>
    <lineage>
        <taxon>unclassified sequences</taxon>
        <taxon>metagenomes</taxon>
        <taxon>ecological metagenomes</taxon>
    </lineage>
</organism>
<dbReference type="EMBL" id="LAZR01003578">
    <property type="protein sequence ID" value="KKN16818.1"/>
    <property type="molecule type" value="Genomic_DNA"/>
</dbReference>
<gene>
    <name evidence="1" type="ORF">LCGC14_0972030</name>
</gene>
<accession>A0A0F9RHS7</accession>
<name>A0A0F9RHS7_9ZZZZ</name>
<evidence type="ECO:0000313" key="1">
    <source>
        <dbReference type="EMBL" id="KKN16818.1"/>
    </source>
</evidence>
<comment type="caution">
    <text evidence="1">The sequence shown here is derived from an EMBL/GenBank/DDBJ whole genome shotgun (WGS) entry which is preliminary data.</text>
</comment>
<dbReference type="AlphaFoldDB" id="A0A0F9RHS7"/>
<sequence length="67" mass="7811">MFIERDSFTRKSTIYIDRDELLELIRDGELSREWVVDFIPEAIAIKWNASKVGKMQARYAMQGASDV</sequence>
<reference evidence="1" key="1">
    <citation type="journal article" date="2015" name="Nature">
        <title>Complex archaea that bridge the gap between prokaryotes and eukaryotes.</title>
        <authorList>
            <person name="Spang A."/>
            <person name="Saw J.H."/>
            <person name="Jorgensen S.L."/>
            <person name="Zaremba-Niedzwiedzka K."/>
            <person name="Martijn J."/>
            <person name="Lind A.E."/>
            <person name="van Eijk R."/>
            <person name="Schleper C."/>
            <person name="Guy L."/>
            <person name="Ettema T.J."/>
        </authorList>
    </citation>
    <scope>NUCLEOTIDE SEQUENCE</scope>
</reference>
<protein>
    <submittedName>
        <fullName evidence="1">Uncharacterized protein</fullName>
    </submittedName>
</protein>
<proteinExistence type="predicted"/>